<keyword evidence="1" id="KW-0479">Metal-binding</keyword>
<evidence type="ECO:0000256" key="2">
    <source>
        <dbReference type="SAM" id="MobiDB-lite"/>
    </source>
</evidence>
<dbReference type="PANTHER" id="PTHR28634:SF1">
    <property type="entry name" value="ZINC FINGER B-BOX DOMAIN-CONTAINING PROTEIN 1"/>
    <property type="match status" value="1"/>
</dbReference>
<name>A0A8T0DU44_9TREM</name>
<dbReference type="InterPro" id="IPR037688">
    <property type="entry name" value="ZBBX"/>
</dbReference>
<dbReference type="EMBL" id="JTDF01000530">
    <property type="protein sequence ID" value="KAF8571419.1"/>
    <property type="molecule type" value="Genomic_DNA"/>
</dbReference>
<feature type="domain" description="B box-type" evidence="3">
    <location>
        <begin position="127"/>
        <end position="173"/>
    </location>
</feature>
<feature type="compositionally biased region" description="Polar residues" evidence="2">
    <location>
        <begin position="270"/>
        <end position="281"/>
    </location>
</feature>
<evidence type="ECO:0000259" key="3">
    <source>
        <dbReference type="PROSITE" id="PS50119"/>
    </source>
</evidence>
<evidence type="ECO:0000313" key="4">
    <source>
        <dbReference type="EMBL" id="KAF8571419.1"/>
    </source>
</evidence>
<accession>A0A8T0DU44</accession>
<protein>
    <recommendedName>
        <fullName evidence="3">B box-type domain-containing protein</fullName>
    </recommendedName>
</protein>
<comment type="caution">
    <text evidence="4">The sequence shown here is derived from an EMBL/GenBank/DDBJ whole genome shotgun (WGS) entry which is preliminary data.</text>
</comment>
<feature type="region of interest" description="Disordered" evidence="2">
    <location>
        <begin position="420"/>
        <end position="442"/>
    </location>
</feature>
<organism evidence="4 5">
    <name type="scientific">Paragonimus westermani</name>
    <dbReference type="NCBI Taxonomy" id="34504"/>
    <lineage>
        <taxon>Eukaryota</taxon>
        <taxon>Metazoa</taxon>
        <taxon>Spiralia</taxon>
        <taxon>Lophotrochozoa</taxon>
        <taxon>Platyhelminthes</taxon>
        <taxon>Trematoda</taxon>
        <taxon>Digenea</taxon>
        <taxon>Plagiorchiida</taxon>
        <taxon>Troglotremata</taxon>
        <taxon>Troglotrematidae</taxon>
        <taxon>Paragonimus</taxon>
    </lineage>
</organism>
<feature type="region of interest" description="Disordered" evidence="2">
    <location>
        <begin position="246"/>
        <end position="281"/>
    </location>
</feature>
<feature type="compositionally biased region" description="Polar residues" evidence="2">
    <location>
        <begin position="426"/>
        <end position="442"/>
    </location>
</feature>
<evidence type="ECO:0000313" key="5">
    <source>
        <dbReference type="Proteomes" id="UP000699462"/>
    </source>
</evidence>
<feature type="region of interest" description="Disordered" evidence="2">
    <location>
        <begin position="1"/>
        <end position="24"/>
    </location>
</feature>
<dbReference type="Gene3D" id="4.10.830.40">
    <property type="match status" value="1"/>
</dbReference>
<dbReference type="PANTHER" id="PTHR28634">
    <property type="entry name" value="ZINC FINGER B-BOX DOMAIN-CONTAINING PROTEIN 1"/>
    <property type="match status" value="1"/>
</dbReference>
<dbReference type="Proteomes" id="UP000699462">
    <property type="component" value="Unassembled WGS sequence"/>
</dbReference>
<dbReference type="AlphaFoldDB" id="A0A8T0DU44"/>
<sequence length="442" mass="48963">MNPHDKKPMPKKKRDETKHLENETKLMEQRLQLLKSVLHKSTPKLTSNEGGTSGKIWTGSSATTTTETVPKLKTTADLSKFKLRTLKREPDSGKSTEEGIYSEVVRRLLNDTKSVTSNGVLTQTQTQCALICGQCDDKKAAVSCQECNEDYCARCFAQFHMKGALRRHHSLPLSSFTKRASLGKEKPIGEVPGDENVENKYGIISPRGLNMRGCEIQTSPMIEHFTPSITYAERLMLRVHRRNQLPAMSATNTSSRPNSGPEQMEPVNDFQPSSSSWQGPNFTQLHALATSNMRTEDFCIEFQMEDLENTSNSSSTDIRRPTSTEMNIASTSKRTNGKVELSTCKITEGDTTQVGILQDTPVVSEGDFAPGDGDVQKLGITKANPTSWLPAHSQQPFSNKGDLATIELIKQHLNSLTQAEEAIPTDKQTNGYSCPTFQSEME</sequence>
<reference evidence="4 5" key="1">
    <citation type="submission" date="2019-07" db="EMBL/GenBank/DDBJ databases">
        <title>Annotation for the trematode Paragonimus westermani.</title>
        <authorList>
            <person name="Choi Y.-J."/>
        </authorList>
    </citation>
    <scope>NUCLEOTIDE SEQUENCE [LARGE SCALE GENOMIC DNA]</scope>
    <source>
        <strain evidence="4">180907_Pwestermani</strain>
    </source>
</reference>
<dbReference type="OrthoDB" id="6226111at2759"/>
<keyword evidence="5" id="KW-1185">Reference proteome</keyword>
<dbReference type="GO" id="GO:0008270">
    <property type="term" value="F:zinc ion binding"/>
    <property type="evidence" value="ECO:0007669"/>
    <property type="project" value="UniProtKB-KW"/>
</dbReference>
<dbReference type="CDD" id="cd19818">
    <property type="entry name" value="Bbox1_ZBBX"/>
    <property type="match status" value="1"/>
</dbReference>
<dbReference type="InterPro" id="IPR000315">
    <property type="entry name" value="Znf_B-box"/>
</dbReference>
<keyword evidence="1" id="KW-0863">Zinc-finger</keyword>
<gene>
    <name evidence="4" type="ORF">P879_01449</name>
</gene>
<feature type="compositionally biased region" description="Polar residues" evidence="2">
    <location>
        <begin position="249"/>
        <end position="261"/>
    </location>
</feature>
<dbReference type="PROSITE" id="PS50119">
    <property type="entry name" value="ZF_BBOX"/>
    <property type="match status" value="1"/>
</dbReference>
<dbReference type="Pfam" id="PF22586">
    <property type="entry name" value="ANCHR-like_BBOX"/>
    <property type="match status" value="1"/>
</dbReference>
<evidence type="ECO:0000256" key="1">
    <source>
        <dbReference type="PROSITE-ProRule" id="PRU00024"/>
    </source>
</evidence>
<proteinExistence type="predicted"/>
<keyword evidence="1" id="KW-0862">Zinc</keyword>
<feature type="region of interest" description="Disordered" evidence="2">
    <location>
        <begin position="39"/>
        <end position="62"/>
    </location>
</feature>